<organism evidence="2 3">
    <name type="scientific">candidate division WWE3 bacterium RBG_19FT_COMBO_53_11</name>
    <dbReference type="NCBI Taxonomy" id="1802613"/>
    <lineage>
        <taxon>Bacteria</taxon>
        <taxon>Katanobacteria</taxon>
    </lineage>
</organism>
<keyword evidence="1" id="KW-1133">Transmembrane helix</keyword>
<protein>
    <submittedName>
        <fullName evidence="2">Uncharacterized protein</fullName>
    </submittedName>
</protein>
<evidence type="ECO:0000256" key="1">
    <source>
        <dbReference type="SAM" id="Phobius"/>
    </source>
</evidence>
<keyword evidence="1" id="KW-0812">Transmembrane</keyword>
<dbReference type="Proteomes" id="UP000176583">
    <property type="component" value="Unassembled WGS sequence"/>
</dbReference>
<dbReference type="AlphaFoldDB" id="A0A1F4UHR5"/>
<evidence type="ECO:0000313" key="3">
    <source>
        <dbReference type="Proteomes" id="UP000176583"/>
    </source>
</evidence>
<feature type="transmembrane region" description="Helical" evidence="1">
    <location>
        <begin position="21"/>
        <end position="42"/>
    </location>
</feature>
<accession>A0A1F4UHR5</accession>
<sequence>MFNNSTKLIKLKGRPANAGSSFLLSQKVLAILFTAFLMFVLGSTYDVLGYTSGFNTNPPTTVGPFPYAGVAAIYWKSFDLGSSVRCPTYNVYITIKHNGITYPEMDTSTFTPAGSSGLKFGSTGIAVAAGDYIEMSVRDNCQPTSQPPPWWSRGWAPSGTRGPGLSQSPDLCGWDPWGKKNIAADRNYVLSTGESIVPTPQSLQCWGDWDPPSEDFDANDALLIVSYDHNDNPVGYHDGDSGSSAQCLVRGWACDQDKYTQPLNVHIYEGSTFLASTLADIPAEAGVAAACGGNADHRFSYTFPSVSPIWDGNSHTISAYAINIDAAGIARGSNPLLNNSPLTMTCTSPQRDPWVQTKFGDIHANNSVNFSAPRPSGEDNASYVISARSFITGSSEANWIAQYYPEGKSDWTLNTAVSAPSYDTLWGRFGRGKATTFSGGGLPAGTGVYLINGDKTVDSVYTQNSRARTLIFVKGNLTINAEIRVPSNSAIAFIVSGDINFAKNLTGGSGTTDSVGGLYVANGTINTAYNKSSAGEITRQLSVSGSLISLSKTVVLNRNLSPANNATTPAEKVSLDGKYYILLKSILGRPKLFYHEVPAGF</sequence>
<comment type="caution">
    <text evidence="2">The sequence shown here is derived from an EMBL/GenBank/DDBJ whole genome shotgun (WGS) entry which is preliminary data.</text>
</comment>
<dbReference type="STRING" id="1802613.A2V54_01110"/>
<dbReference type="EMBL" id="MEUW01000019">
    <property type="protein sequence ID" value="OGC44484.1"/>
    <property type="molecule type" value="Genomic_DNA"/>
</dbReference>
<keyword evidence="1" id="KW-0472">Membrane</keyword>
<name>A0A1F4UHR5_UNCKA</name>
<reference evidence="2 3" key="1">
    <citation type="journal article" date="2016" name="Nat. Commun.">
        <title>Thousands of microbial genomes shed light on interconnected biogeochemical processes in an aquifer system.</title>
        <authorList>
            <person name="Anantharaman K."/>
            <person name="Brown C.T."/>
            <person name="Hug L.A."/>
            <person name="Sharon I."/>
            <person name="Castelle C.J."/>
            <person name="Probst A.J."/>
            <person name="Thomas B.C."/>
            <person name="Singh A."/>
            <person name="Wilkins M.J."/>
            <person name="Karaoz U."/>
            <person name="Brodie E.L."/>
            <person name="Williams K.H."/>
            <person name="Hubbard S.S."/>
            <person name="Banfield J.F."/>
        </authorList>
    </citation>
    <scope>NUCLEOTIDE SEQUENCE [LARGE SCALE GENOMIC DNA]</scope>
</reference>
<proteinExistence type="predicted"/>
<evidence type="ECO:0000313" key="2">
    <source>
        <dbReference type="EMBL" id="OGC44484.1"/>
    </source>
</evidence>
<gene>
    <name evidence="2" type="ORF">A2V54_01110</name>
</gene>